<name>A0A834RX27_9PLEO</name>
<feature type="region of interest" description="Disordered" evidence="1">
    <location>
        <begin position="1"/>
        <end position="99"/>
    </location>
</feature>
<feature type="compositionally biased region" description="Polar residues" evidence="1">
    <location>
        <begin position="56"/>
        <end position="94"/>
    </location>
</feature>
<feature type="compositionally biased region" description="Low complexity" evidence="1">
    <location>
        <begin position="1"/>
        <end position="21"/>
    </location>
</feature>
<dbReference type="EMBL" id="NQIK02000004">
    <property type="protein sequence ID" value="KAF7571400.1"/>
    <property type="molecule type" value="Genomic_DNA"/>
</dbReference>
<dbReference type="RefSeq" id="XP_065962528.1">
    <property type="nucleotide sequence ID" value="XM_066106860.1"/>
</dbReference>
<gene>
    <name evidence="2" type="ORF">PtrM4_089000</name>
</gene>
<accession>A0A834RX27</accession>
<comment type="caution">
    <text evidence="2">The sequence shown here is derived from an EMBL/GenBank/DDBJ whole genome shotgun (WGS) entry which is preliminary data.</text>
</comment>
<dbReference type="Proteomes" id="UP000245464">
    <property type="component" value="Chromosome 4"/>
</dbReference>
<evidence type="ECO:0000256" key="1">
    <source>
        <dbReference type="SAM" id="MobiDB-lite"/>
    </source>
</evidence>
<evidence type="ECO:0000313" key="2">
    <source>
        <dbReference type="EMBL" id="KAF7571400.1"/>
    </source>
</evidence>
<dbReference type="AlphaFoldDB" id="A0A834RX27"/>
<evidence type="ECO:0000313" key="3">
    <source>
        <dbReference type="Proteomes" id="UP000245464"/>
    </source>
</evidence>
<dbReference type="InterPro" id="IPR025852">
    <property type="entry name" value="SM_dom_ATX"/>
</dbReference>
<sequence>MSTAAATPNSSSNALNQASNSGRQLKMSTAGKGIDAQRKPGSPIDGGQRKPPAKTAWTQGTNPLTQRPTSTATSNGAVNSPKPSQTSPASSGETPTPMRHLSDRMMYLLANLTGLPGIITLKNGEKYSGVLSGTSLDPSELRYVFKMVKKLMPATSAQTNGAAEASEDYVGKGDYHVMSFDMSDVADFNVNNVVLDKSQAKTQNGMSRLTSLFDNIAVTDRHRHLRFPYRH</sequence>
<proteinExistence type="predicted"/>
<protein>
    <submittedName>
        <fullName evidence="2">Uncharacterized protein</fullName>
    </submittedName>
</protein>
<dbReference type="KEGG" id="ptrr:6342580"/>
<dbReference type="GeneID" id="6342580"/>
<organism evidence="2 3">
    <name type="scientific">Pyrenophora tritici-repentis</name>
    <dbReference type="NCBI Taxonomy" id="45151"/>
    <lineage>
        <taxon>Eukaryota</taxon>
        <taxon>Fungi</taxon>
        <taxon>Dikarya</taxon>
        <taxon>Ascomycota</taxon>
        <taxon>Pezizomycotina</taxon>
        <taxon>Dothideomycetes</taxon>
        <taxon>Pleosporomycetidae</taxon>
        <taxon>Pleosporales</taxon>
        <taxon>Pleosporineae</taxon>
        <taxon>Pleosporaceae</taxon>
        <taxon>Pyrenophora</taxon>
    </lineage>
</organism>
<reference evidence="2 3" key="1">
    <citation type="journal article" date="2018" name="BMC Genomics">
        <title>Comparative genomics of the wheat fungal pathogen Pyrenophora tritici-repentis reveals chromosomal variations and genome plasticity.</title>
        <authorList>
            <person name="Moolhuijzen P."/>
            <person name="See P.T."/>
            <person name="Hane J.K."/>
            <person name="Shi G."/>
            <person name="Liu Z."/>
            <person name="Oliver R.P."/>
            <person name="Moffat C.S."/>
        </authorList>
    </citation>
    <scope>NUCLEOTIDE SEQUENCE [LARGE SCALE GENOMIC DNA]</scope>
    <source>
        <strain evidence="2">M4</strain>
    </source>
</reference>
<dbReference type="Pfam" id="PF14438">
    <property type="entry name" value="SM-ATX"/>
    <property type="match status" value="1"/>
</dbReference>